<dbReference type="EMBL" id="JAUSRF010000031">
    <property type="protein sequence ID" value="MDP9840625.1"/>
    <property type="molecule type" value="Genomic_DNA"/>
</dbReference>
<evidence type="ECO:0000313" key="4">
    <source>
        <dbReference type="Proteomes" id="UP001241472"/>
    </source>
</evidence>
<name>A0ABT9Q1M7_9HYPH</name>
<evidence type="ECO:0000313" key="3">
    <source>
        <dbReference type="EMBL" id="MDP9840625.1"/>
    </source>
</evidence>
<gene>
    <name evidence="3" type="ORF">J2T09_005413</name>
</gene>
<comment type="caution">
    <text evidence="3">The sequence shown here is derived from an EMBL/GenBank/DDBJ whole genome shotgun (WGS) entry which is preliminary data.</text>
</comment>
<evidence type="ECO:0000259" key="1">
    <source>
        <dbReference type="Pfam" id="PF01548"/>
    </source>
</evidence>
<dbReference type="InterPro" id="IPR002525">
    <property type="entry name" value="Transp_IS110-like_N"/>
</dbReference>
<keyword evidence="4" id="KW-1185">Reference proteome</keyword>
<dbReference type="PANTHER" id="PTHR33055:SF13">
    <property type="entry name" value="TRANSPOSASE"/>
    <property type="match status" value="1"/>
</dbReference>
<dbReference type="Proteomes" id="UP001241472">
    <property type="component" value="Unassembled WGS sequence"/>
</dbReference>
<accession>A0ABT9Q1M7</accession>
<dbReference type="InterPro" id="IPR003346">
    <property type="entry name" value="Transposase_20"/>
</dbReference>
<organism evidence="3 4">
    <name type="scientific">Neorhizobium huautlense</name>
    <dbReference type="NCBI Taxonomy" id="67774"/>
    <lineage>
        <taxon>Bacteria</taxon>
        <taxon>Pseudomonadati</taxon>
        <taxon>Pseudomonadota</taxon>
        <taxon>Alphaproteobacteria</taxon>
        <taxon>Hyphomicrobiales</taxon>
        <taxon>Rhizobiaceae</taxon>
        <taxon>Rhizobium/Agrobacterium group</taxon>
        <taxon>Neorhizobium</taxon>
    </lineage>
</organism>
<dbReference type="Pfam" id="PF01548">
    <property type="entry name" value="DEDD_Tnp_IS110"/>
    <property type="match status" value="1"/>
</dbReference>
<feature type="domain" description="Transposase IS116/IS110/IS902 C-terminal" evidence="2">
    <location>
        <begin position="191"/>
        <end position="272"/>
    </location>
</feature>
<feature type="domain" description="Transposase IS110-like N-terminal" evidence="1">
    <location>
        <begin position="6"/>
        <end position="146"/>
    </location>
</feature>
<protein>
    <submittedName>
        <fullName evidence="3">Transposase</fullName>
    </submittedName>
</protein>
<dbReference type="PANTHER" id="PTHR33055">
    <property type="entry name" value="TRANSPOSASE FOR INSERTION SEQUENCE ELEMENT IS1111A"/>
    <property type="match status" value="1"/>
</dbReference>
<proteinExistence type="predicted"/>
<dbReference type="NCBIfam" id="NF033542">
    <property type="entry name" value="transpos_IS110"/>
    <property type="match status" value="1"/>
</dbReference>
<sequence length="312" mass="34566">MTDITIGADISKDHIDLYRLPNGDRLRIRNDAKGFAAMLGWIGDTPVARIVYEPTGAYHRAFEHVMLTRNLPVSKVNPRQARRFAEATGKLAKTDRADAEMLAQFGMLLNPRLLSPDTASFAELKELHAARLALVKDRTAAKNRGKNITQPLLKRQNAARLKQIETQLAQVEQVIADRIATDESLRARFDILVSIPGLSRITAFTLLIEMPELGELDEKAAGKLAGLAPNDRQSGRWTGRAFIVGGRAIVRQALYMPALVATRFNPDLKAKYDALRKAGKPPKVAITAIMRKLVVLANALLRKQQKWIPKAA</sequence>
<reference evidence="3 4" key="1">
    <citation type="submission" date="2023-07" db="EMBL/GenBank/DDBJ databases">
        <title>Sorghum-associated microbial communities from plants grown in Nebraska, USA.</title>
        <authorList>
            <person name="Schachtman D."/>
        </authorList>
    </citation>
    <scope>NUCLEOTIDE SEQUENCE [LARGE SCALE GENOMIC DNA]</scope>
    <source>
        <strain evidence="3 4">DS1307</strain>
    </source>
</reference>
<dbReference type="InterPro" id="IPR047650">
    <property type="entry name" value="Transpos_IS110"/>
</dbReference>
<evidence type="ECO:0000259" key="2">
    <source>
        <dbReference type="Pfam" id="PF02371"/>
    </source>
</evidence>
<dbReference type="Pfam" id="PF02371">
    <property type="entry name" value="Transposase_20"/>
    <property type="match status" value="1"/>
</dbReference>
<dbReference type="RefSeq" id="WP_306840125.1">
    <property type="nucleotide sequence ID" value="NZ_JAUSRF010000031.1"/>
</dbReference>